<dbReference type="PANTHER" id="PTHR43638:SF3">
    <property type="entry name" value="ALDEHYDE REDUCTASE"/>
    <property type="match status" value="1"/>
</dbReference>
<proteinExistence type="predicted"/>
<dbReference type="PRINTS" id="PR00069">
    <property type="entry name" value="ALDKETRDTASE"/>
</dbReference>
<dbReference type="Gene3D" id="3.20.20.100">
    <property type="entry name" value="NADP-dependent oxidoreductase domain"/>
    <property type="match status" value="1"/>
</dbReference>
<dbReference type="AlphaFoldDB" id="A0ABD4ZAB4"/>
<feature type="domain" description="NADP-dependent oxidoreductase" evidence="1">
    <location>
        <begin position="17"/>
        <end position="270"/>
    </location>
</feature>
<keyword evidence="3" id="KW-1185">Reference proteome</keyword>
<sequence length="276" mass="31212">MVRDVKCFNRIGCISSLGMGTWGIGGGFWTPDYSMDRLWVEVLRTGLQLGMTLIDTAEMYGGGHSEEIVGEAIKGFDRESIFIVSKVWPSNASYENVLKSAKASSKRLNTYIDLYLLHWPSNDVHICETIKAFEKLVDEGVIRFYGLSNFTVRGIEEARSCTKKYDVVAIQNHFSLLHRDDEKDVIPYAQRKGLLYMAYTPLEKGQLAKHSFLAQIGRKYGKTATQVALNWLMCIDNVVPIPKAGTIEHVKENAGALGWRLSKEDWLEISRFFSAR</sequence>
<evidence type="ECO:0000313" key="3">
    <source>
        <dbReference type="Proteomes" id="UP001529235"/>
    </source>
</evidence>
<dbReference type="SUPFAM" id="SSF51430">
    <property type="entry name" value="NAD(P)-linked oxidoreductase"/>
    <property type="match status" value="1"/>
</dbReference>
<dbReference type="Proteomes" id="UP001529235">
    <property type="component" value="Unassembled WGS sequence"/>
</dbReference>
<name>A0ABD4ZAB4_9CREN</name>
<gene>
    <name evidence="2" type="ORF">QPL79_07695</name>
</gene>
<dbReference type="PANTHER" id="PTHR43638">
    <property type="entry name" value="OXIDOREDUCTASE, ALDO/KETO REDUCTASE FAMILY PROTEIN"/>
    <property type="match status" value="1"/>
</dbReference>
<accession>A0ABD4ZAB4</accession>
<protein>
    <submittedName>
        <fullName evidence="2">Aldo/keto reductase</fullName>
    </submittedName>
</protein>
<evidence type="ECO:0000313" key="2">
    <source>
        <dbReference type="EMBL" id="MDK6029245.1"/>
    </source>
</evidence>
<dbReference type="EMBL" id="JASNVW010000005">
    <property type="protein sequence ID" value="MDK6029245.1"/>
    <property type="molecule type" value="Genomic_DNA"/>
</dbReference>
<evidence type="ECO:0000259" key="1">
    <source>
        <dbReference type="Pfam" id="PF00248"/>
    </source>
</evidence>
<dbReference type="CDD" id="cd19072">
    <property type="entry name" value="AKR_AKR3F1-like"/>
    <property type="match status" value="1"/>
</dbReference>
<dbReference type="InterPro" id="IPR036812">
    <property type="entry name" value="NAD(P)_OxRdtase_dom_sf"/>
</dbReference>
<dbReference type="RefSeq" id="WP_285274229.1">
    <property type="nucleotide sequence ID" value="NZ_JASNVW010000005.1"/>
</dbReference>
<dbReference type="Pfam" id="PF00248">
    <property type="entry name" value="Aldo_ket_red"/>
    <property type="match status" value="1"/>
</dbReference>
<comment type="caution">
    <text evidence="2">The sequence shown here is derived from an EMBL/GenBank/DDBJ whole genome shotgun (WGS) entry which is preliminary data.</text>
</comment>
<dbReference type="InterPro" id="IPR020471">
    <property type="entry name" value="AKR"/>
</dbReference>
<dbReference type="InterPro" id="IPR023210">
    <property type="entry name" value="NADP_OxRdtase_dom"/>
</dbReference>
<reference evidence="2 3" key="1">
    <citation type="submission" date="2023-05" db="EMBL/GenBank/DDBJ databases">
        <title>A new hyperthermophilic archaea 'Ignisphaera cupida' sp. nov. and description of the family 'Ignisphaeraceae' fam. nov.</title>
        <authorList>
            <person name="Podosokorskaya O.A."/>
            <person name="Elcheninov A.G."/>
            <person name="Klukina A."/>
            <person name="Merkel A.Y."/>
        </authorList>
    </citation>
    <scope>NUCLEOTIDE SEQUENCE [LARGE SCALE GENOMIC DNA]</scope>
    <source>
        <strain evidence="2 3">4213-co</strain>
    </source>
</reference>
<organism evidence="2 3">
    <name type="scientific">Ignisphaera cupida</name>
    <dbReference type="NCBI Taxonomy" id="3050454"/>
    <lineage>
        <taxon>Archaea</taxon>
        <taxon>Thermoproteota</taxon>
        <taxon>Thermoprotei</taxon>
        <taxon>Desulfurococcales</taxon>
        <taxon>Desulfurococcaceae</taxon>
        <taxon>Ignisphaera</taxon>
    </lineage>
</organism>